<dbReference type="AlphaFoldDB" id="G0R3B0"/>
<dbReference type="eggNOG" id="ENOG502SIN7">
    <property type="taxonomic scope" value="Eukaryota"/>
</dbReference>
<keyword evidence="4" id="KW-0413">Isomerase</keyword>
<dbReference type="Proteomes" id="UP000008983">
    <property type="component" value="Unassembled WGS sequence"/>
</dbReference>
<dbReference type="PROSITE" id="PS50082">
    <property type="entry name" value="WD_REPEATS_2"/>
    <property type="match status" value="1"/>
</dbReference>
<dbReference type="GO" id="GO:0008663">
    <property type="term" value="F:2',3'-cyclic-nucleotide 2'-phosphodiesterase activity"/>
    <property type="evidence" value="ECO:0007669"/>
    <property type="project" value="UniProtKB-EC"/>
</dbReference>
<dbReference type="SMART" id="SM00320">
    <property type="entry name" value="WD40"/>
    <property type="match status" value="3"/>
</dbReference>
<keyword evidence="5" id="KW-1185">Reference proteome</keyword>
<keyword evidence="2" id="KW-0175">Coiled coil</keyword>
<proteinExistence type="predicted"/>
<dbReference type="EC" id="3.1.4.16" evidence="4"/>
<feature type="repeat" description="WD" evidence="1">
    <location>
        <begin position="87"/>
        <end position="128"/>
    </location>
</feature>
<dbReference type="GO" id="GO:0061733">
    <property type="term" value="F:protein-lysine-acetyltransferase activity"/>
    <property type="evidence" value="ECO:0007669"/>
    <property type="project" value="UniProtKB-EC"/>
</dbReference>
<dbReference type="GeneID" id="14904124"/>
<feature type="region of interest" description="Disordered" evidence="3">
    <location>
        <begin position="864"/>
        <end position="888"/>
    </location>
</feature>
<dbReference type="GO" id="GO:0003755">
    <property type="term" value="F:peptidyl-prolyl cis-trans isomerase activity"/>
    <property type="evidence" value="ECO:0007669"/>
    <property type="project" value="UniProtKB-EC"/>
</dbReference>
<feature type="coiled-coil region" evidence="2">
    <location>
        <begin position="290"/>
        <end position="375"/>
    </location>
</feature>
<gene>
    <name evidence="4" type="ORF">IMG5_184180</name>
</gene>
<dbReference type="InParanoid" id="G0R3B0"/>
<evidence type="ECO:0000256" key="2">
    <source>
        <dbReference type="SAM" id="Coils"/>
    </source>
</evidence>
<dbReference type="SUPFAM" id="SSF50978">
    <property type="entry name" value="WD40 repeat-like"/>
    <property type="match status" value="1"/>
</dbReference>
<keyword evidence="4" id="KW-0012">Acyltransferase</keyword>
<dbReference type="InterPro" id="IPR036322">
    <property type="entry name" value="WD40_repeat_dom_sf"/>
</dbReference>
<dbReference type="EMBL" id="GL984296">
    <property type="protein sequence ID" value="EGR28053.1"/>
    <property type="molecule type" value="Genomic_DNA"/>
</dbReference>
<dbReference type="InterPro" id="IPR015943">
    <property type="entry name" value="WD40/YVTN_repeat-like_dom_sf"/>
</dbReference>
<feature type="coiled-coil region" evidence="2">
    <location>
        <begin position="516"/>
        <end position="585"/>
    </location>
</feature>
<dbReference type="EC" id="2.3.1.48" evidence="4"/>
<evidence type="ECO:0000256" key="1">
    <source>
        <dbReference type="PROSITE-ProRule" id="PRU00221"/>
    </source>
</evidence>
<dbReference type="PANTHER" id="PTHR32215:SF0">
    <property type="entry name" value="CILIA- AND FLAGELLA-ASSOCIATED PROTEIN 57"/>
    <property type="match status" value="1"/>
</dbReference>
<protein>
    <submittedName>
        <fullName evidence="4">WD repeat protein</fullName>
        <ecNumber evidence="4">2.3.1.48</ecNumber>
        <ecNumber evidence="4">3.1.4.16</ecNumber>
        <ecNumber evidence="4">5.2.1.8</ecNumber>
    </submittedName>
</protein>
<feature type="compositionally biased region" description="Low complexity" evidence="3">
    <location>
        <begin position="864"/>
        <end position="882"/>
    </location>
</feature>
<reference evidence="4 5" key="1">
    <citation type="submission" date="2011-07" db="EMBL/GenBank/DDBJ databases">
        <authorList>
            <person name="Coyne R."/>
            <person name="Brami D."/>
            <person name="Johnson J."/>
            <person name="Hostetler J."/>
            <person name="Hannick L."/>
            <person name="Clark T."/>
            <person name="Cassidy-Hanley D."/>
            <person name="Inman J."/>
        </authorList>
    </citation>
    <scope>NUCLEOTIDE SEQUENCE [LARGE SCALE GENOMIC DNA]</scope>
    <source>
        <strain evidence="4 5">G5</strain>
    </source>
</reference>
<accession>G0R3B0</accession>
<dbReference type="RefSeq" id="XP_004027398.1">
    <property type="nucleotide sequence ID" value="XM_004027349.1"/>
</dbReference>
<evidence type="ECO:0000313" key="4">
    <source>
        <dbReference type="EMBL" id="EGR28053.1"/>
    </source>
</evidence>
<dbReference type="PANTHER" id="PTHR32215">
    <property type="entry name" value="CILIA- AND FLAGELLA-ASSOCIATED PROTEIN 57"/>
    <property type="match status" value="1"/>
</dbReference>
<dbReference type="EC" id="5.2.1.8" evidence="4"/>
<dbReference type="InterPro" id="IPR001680">
    <property type="entry name" value="WD40_rpt"/>
</dbReference>
<dbReference type="OrthoDB" id="310763at2759"/>
<sequence>MQFYKFFHENPLSVDIQALGFQCAIGFKEGLKFFFILEDELKLAYSEYNIKGCYSTKYSEGGNLLAASNYNIICIYNHNTFEQLIQLNGHSGYIKKLKWTQEDTQIQSNCSQGIFNCWNVNNQQRIMEHAYKQIKYTACVYDKFLDWAACCSQDCKVKIFDDKGQNLIQEYDFSPYYVTSALLINDYQCIVFGMNTGSLRIYLWPLDIQTKHLEYFEIPLHQTNVISLQSTPDLGFLVSAGDDGSFYVTKIREFQNGKEIEVLQAFEDTKFSVGSVYCLNSLCLTSNIIEENKKDIIKELEFRIQNLKTDQEDEKERQISVINSLLKKQENKNNEIVAQQKEQLSKIMEDCDNKIKELQHNISKIRNEYKVEFKNLEENNMATLLKCYQQKDLLQQEYNDFIEYAQNIVQQEKKQYQLIQNQQEKDYENQFQQLFGRFNSSENKLDENLLKYKEVFNQQKEVYLLILYINYIYIYINKEHLLFVEQIKIQLQKEKKEEIKRQEELRTSNSKKQNDIDRFNQRRLELESIQKEASNQIDHLEEEKKKFIEKNLIMQKLLQDKEDKINQKEIEIKQYRNKNHHLQNFKTVYDYQVQSLKEERLPLVVNTKNMENNVRGLYKELSDESETAKKFNQKLEEALIQRIALKQQFKQKNDILQITQNKIQNFEYDILQLIQNVKYENWFRKMNQIYNKYFVQNSKLNNLIKKNDLSNNSQEKFDEKLLKALNMGNNDQIQDELIRQRDFMSKKIQTISNLNKQTENDRDDVVIRVQNENTHLIKECNKLREERKQNFEQLGCLQKALDIVTKELMRISLGIEENVDQEFIDQQLFDFDTSKIILKLEQEKSIIQQKQQTQQDQQQQQQQNYQQQQQYQKQTSNNNQQKKFSRTPFQIYEDEKQYKKQKYNNSQSYYYSQSPVKSNISFNNNLLTSLIKEMEKFSNDKNINLNQRLKEKVQNYLYNEDPSLTIPNISTIDKTYAGHSIEDTKLGPYHSINNETLNLTKSQPDILSLLKVKNNDSIVSIKNKLVQKNKSTGLFPKLKKI</sequence>
<evidence type="ECO:0000313" key="5">
    <source>
        <dbReference type="Proteomes" id="UP000008983"/>
    </source>
</evidence>
<organism evidence="4 5">
    <name type="scientific">Ichthyophthirius multifiliis</name>
    <name type="common">White spot disease agent</name>
    <name type="synonym">Ich</name>
    <dbReference type="NCBI Taxonomy" id="5932"/>
    <lineage>
        <taxon>Eukaryota</taxon>
        <taxon>Sar</taxon>
        <taxon>Alveolata</taxon>
        <taxon>Ciliophora</taxon>
        <taxon>Intramacronucleata</taxon>
        <taxon>Oligohymenophorea</taxon>
        <taxon>Hymenostomatida</taxon>
        <taxon>Ophryoglenina</taxon>
        <taxon>Ichthyophthirius</taxon>
    </lineage>
</organism>
<evidence type="ECO:0000256" key="3">
    <source>
        <dbReference type="SAM" id="MobiDB-lite"/>
    </source>
</evidence>
<dbReference type="OMA" id="YQVESHQ"/>
<dbReference type="InterPro" id="IPR052993">
    <property type="entry name" value="CFA-57"/>
</dbReference>
<keyword evidence="4" id="KW-0808">Transferase</keyword>
<keyword evidence="4" id="KW-0378">Hydrolase</keyword>
<keyword evidence="1" id="KW-0853">WD repeat</keyword>
<feature type="coiled-coil region" evidence="2">
    <location>
        <begin position="618"/>
        <end position="648"/>
    </location>
</feature>
<name>G0R3B0_ICHMU</name>
<dbReference type="Gene3D" id="2.130.10.10">
    <property type="entry name" value="YVTN repeat-like/Quinoprotein amine dehydrogenase"/>
    <property type="match status" value="2"/>
</dbReference>